<evidence type="ECO:0000313" key="2">
    <source>
        <dbReference type="EMBL" id="KAJ8274739.1"/>
    </source>
</evidence>
<name>A0A9Q1DLU9_CONCO</name>
<feature type="compositionally biased region" description="Polar residues" evidence="1">
    <location>
        <begin position="1"/>
        <end position="14"/>
    </location>
</feature>
<dbReference type="InterPro" id="IPR031667">
    <property type="entry name" value="RDD1"/>
</dbReference>
<dbReference type="EMBL" id="JAFJMO010000006">
    <property type="protein sequence ID" value="KAJ8274739.1"/>
    <property type="molecule type" value="Genomic_DNA"/>
</dbReference>
<protein>
    <submittedName>
        <fullName evidence="2">Uncharacterized protein</fullName>
    </submittedName>
</protein>
<evidence type="ECO:0000256" key="1">
    <source>
        <dbReference type="SAM" id="MobiDB-lite"/>
    </source>
</evidence>
<sequence>MAHNVTNNDNLTEESSNKEKQDKSSINFAFLPEGYEPLIEFDETRARLREEKLIKKKLNYKKYRKNVGKALRFSWRCLVAGLQTFTAGYSTPLSVAANVMVPSRSHA</sequence>
<feature type="region of interest" description="Disordered" evidence="1">
    <location>
        <begin position="1"/>
        <end position="25"/>
    </location>
</feature>
<dbReference type="AlphaFoldDB" id="A0A9Q1DLU9"/>
<organism evidence="2 3">
    <name type="scientific">Conger conger</name>
    <name type="common">Conger eel</name>
    <name type="synonym">Muraena conger</name>
    <dbReference type="NCBI Taxonomy" id="82655"/>
    <lineage>
        <taxon>Eukaryota</taxon>
        <taxon>Metazoa</taxon>
        <taxon>Chordata</taxon>
        <taxon>Craniata</taxon>
        <taxon>Vertebrata</taxon>
        <taxon>Euteleostomi</taxon>
        <taxon>Actinopterygii</taxon>
        <taxon>Neopterygii</taxon>
        <taxon>Teleostei</taxon>
        <taxon>Anguilliformes</taxon>
        <taxon>Congridae</taxon>
        <taxon>Conger</taxon>
    </lineage>
</organism>
<evidence type="ECO:0000313" key="3">
    <source>
        <dbReference type="Proteomes" id="UP001152803"/>
    </source>
</evidence>
<gene>
    <name evidence="2" type="ORF">COCON_G00093640</name>
</gene>
<accession>A0A9Q1DLU9</accession>
<dbReference type="Proteomes" id="UP001152803">
    <property type="component" value="Unassembled WGS sequence"/>
</dbReference>
<keyword evidence="3" id="KW-1185">Reference proteome</keyword>
<proteinExistence type="predicted"/>
<reference evidence="2" key="1">
    <citation type="journal article" date="2023" name="Science">
        <title>Genome structures resolve the early diversification of teleost fishes.</title>
        <authorList>
            <person name="Parey E."/>
            <person name="Louis A."/>
            <person name="Montfort J."/>
            <person name="Bouchez O."/>
            <person name="Roques C."/>
            <person name="Iampietro C."/>
            <person name="Lluch J."/>
            <person name="Castinel A."/>
            <person name="Donnadieu C."/>
            <person name="Desvignes T."/>
            <person name="Floi Bucao C."/>
            <person name="Jouanno E."/>
            <person name="Wen M."/>
            <person name="Mejri S."/>
            <person name="Dirks R."/>
            <person name="Jansen H."/>
            <person name="Henkel C."/>
            <person name="Chen W.J."/>
            <person name="Zahm M."/>
            <person name="Cabau C."/>
            <person name="Klopp C."/>
            <person name="Thompson A.W."/>
            <person name="Robinson-Rechavi M."/>
            <person name="Braasch I."/>
            <person name="Lecointre G."/>
            <person name="Bobe J."/>
            <person name="Postlethwait J.H."/>
            <person name="Berthelot C."/>
            <person name="Roest Crollius H."/>
            <person name="Guiguen Y."/>
        </authorList>
    </citation>
    <scope>NUCLEOTIDE SEQUENCE</scope>
    <source>
        <strain evidence="2">Concon-B</strain>
    </source>
</reference>
<dbReference type="PANTHER" id="PTHR14680">
    <property type="entry name" value="SI:DKEY-126G1.9-RELATED"/>
    <property type="match status" value="1"/>
</dbReference>
<comment type="caution">
    <text evidence="2">The sequence shown here is derived from an EMBL/GenBank/DDBJ whole genome shotgun (WGS) entry which is preliminary data.</text>
</comment>
<dbReference type="Pfam" id="PF15828">
    <property type="entry name" value="RDD1"/>
    <property type="match status" value="1"/>
</dbReference>
<dbReference type="OrthoDB" id="8904409at2759"/>
<dbReference type="PANTHER" id="PTHR14680:SF1">
    <property type="entry name" value="REQUIRED FOR DRUG-INDUCED DEATH PROTEIN 1"/>
    <property type="match status" value="1"/>
</dbReference>